<dbReference type="AlphaFoldDB" id="A0A1H3XGS9"/>
<keyword evidence="4 5" id="KW-0697">Rotamase</keyword>
<evidence type="ECO:0000256" key="4">
    <source>
        <dbReference type="ARBA" id="ARBA00023110"/>
    </source>
</evidence>
<evidence type="ECO:0000256" key="2">
    <source>
        <dbReference type="ARBA" id="ARBA00007656"/>
    </source>
</evidence>
<feature type="domain" description="PpiC" evidence="6">
    <location>
        <begin position="116"/>
        <end position="220"/>
    </location>
</feature>
<gene>
    <name evidence="7" type="ORF">SAMN05216562_1517</name>
</gene>
<sequence>MSALLASDASDQLFLGPVLVNGRRIPDQEIYAEMQYHPAATPREAIYAAARSLVLADLLRERATECGLCDSDTDMGGEDFDRAIDQLLEREVPQLKPTREQRYDYFAANRQKFTSQPLAEVRHILLAVKPDDEGAHERQQKVAEALLEQVRNAPDPLLQFAQLARQHSDCSSRDADGSLGQVGPGDTVAPFEEVVFAGGTGLAEKPVLTKYGWHLIYVEQLEPGRPLEFSYVEEKIGDYLQEKLRRQMIDVFLTELVCAADISGIDMLDVERVAEDGGN</sequence>
<dbReference type="OrthoDB" id="9769613at2"/>
<keyword evidence="8" id="KW-1185">Reference proteome</keyword>
<evidence type="ECO:0000259" key="6">
    <source>
        <dbReference type="PROSITE" id="PS50198"/>
    </source>
</evidence>
<dbReference type="PANTHER" id="PTHR47245:SF2">
    <property type="entry name" value="PEPTIDYL-PROLYL CIS-TRANS ISOMERASE HP_0175-RELATED"/>
    <property type="match status" value="1"/>
</dbReference>
<dbReference type="Pfam" id="PF00639">
    <property type="entry name" value="Rotamase"/>
    <property type="match status" value="1"/>
</dbReference>
<evidence type="ECO:0000256" key="1">
    <source>
        <dbReference type="ARBA" id="ARBA00000971"/>
    </source>
</evidence>
<comment type="similarity">
    <text evidence="2">Belongs to the PpiC/parvulin rotamase family.</text>
</comment>
<dbReference type="InterPro" id="IPR000297">
    <property type="entry name" value="PPIase_PpiC"/>
</dbReference>
<dbReference type="InterPro" id="IPR050245">
    <property type="entry name" value="PrsA_foldase"/>
</dbReference>
<comment type="catalytic activity">
    <reaction evidence="1">
        <text>[protein]-peptidylproline (omega=180) = [protein]-peptidylproline (omega=0)</text>
        <dbReference type="Rhea" id="RHEA:16237"/>
        <dbReference type="Rhea" id="RHEA-COMP:10747"/>
        <dbReference type="Rhea" id="RHEA-COMP:10748"/>
        <dbReference type="ChEBI" id="CHEBI:83833"/>
        <dbReference type="ChEBI" id="CHEBI:83834"/>
        <dbReference type="EC" id="5.2.1.8"/>
    </reaction>
</comment>
<accession>A0A1H3XGS9</accession>
<organism evidence="7 8">
    <name type="scientific">Microbulbifer marinus</name>
    <dbReference type="NCBI Taxonomy" id="658218"/>
    <lineage>
        <taxon>Bacteria</taxon>
        <taxon>Pseudomonadati</taxon>
        <taxon>Pseudomonadota</taxon>
        <taxon>Gammaproteobacteria</taxon>
        <taxon>Cellvibrionales</taxon>
        <taxon>Microbulbiferaceae</taxon>
        <taxon>Microbulbifer</taxon>
    </lineage>
</organism>
<dbReference type="RefSeq" id="WP_091386639.1">
    <property type="nucleotide sequence ID" value="NZ_FNQO01000001.1"/>
</dbReference>
<dbReference type="PANTHER" id="PTHR47245">
    <property type="entry name" value="PEPTIDYLPROLYL ISOMERASE"/>
    <property type="match status" value="1"/>
</dbReference>
<reference evidence="8" key="1">
    <citation type="submission" date="2016-10" db="EMBL/GenBank/DDBJ databases">
        <authorList>
            <person name="Varghese N."/>
            <person name="Submissions S."/>
        </authorList>
    </citation>
    <scope>NUCLEOTIDE SEQUENCE [LARGE SCALE GENOMIC DNA]</scope>
    <source>
        <strain evidence="8">CGMCC 1.10657</strain>
    </source>
</reference>
<evidence type="ECO:0000313" key="7">
    <source>
        <dbReference type="EMBL" id="SDZ98141.1"/>
    </source>
</evidence>
<dbReference type="GO" id="GO:0003755">
    <property type="term" value="F:peptidyl-prolyl cis-trans isomerase activity"/>
    <property type="evidence" value="ECO:0007669"/>
    <property type="project" value="UniProtKB-KW"/>
</dbReference>
<evidence type="ECO:0000313" key="8">
    <source>
        <dbReference type="Proteomes" id="UP000198658"/>
    </source>
</evidence>
<dbReference type="SUPFAM" id="SSF54534">
    <property type="entry name" value="FKBP-like"/>
    <property type="match status" value="1"/>
</dbReference>
<keyword evidence="5 7" id="KW-0413">Isomerase</keyword>
<evidence type="ECO:0000256" key="3">
    <source>
        <dbReference type="ARBA" id="ARBA00013194"/>
    </source>
</evidence>
<dbReference type="STRING" id="658218.SAMN05216562_1517"/>
<name>A0A1H3XGS9_9GAMM</name>
<protein>
    <recommendedName>
        <fullName evidence="3">peptidylprolyl isomerase</fullName>
        <ecNumber evidence="3">5.2.1.8</ecNumber>
    </recommendedName>
</protein>
<dbReference type="InterPro" id="IPR046357">
    <property type="entry name" value="PPIase_dom_sf"/>
</dbReference>
<proteinExistence type="inferred from homology"/>
<evidence type="ECO:0000256" key="5">
    <source>
        <dbReference type="PROSITE-ProRule" id="PRU00278"/>
    </source>
</evidence>
<dbReference type="EMBL" id="FNQO01000001">
    <property type="protein sequence ID" value="SDZ98141.1"/>
    <property type="molecule type" value="Genomic_DNA"/>
</dbReference>
<dbReference type="Proteomes" id="UP000198658">
    <property type="component" value="Unassembled WGS sequence"/>
</dbReference>
<dbReference type="EC" id="5.2.1.8" evidence="3"/>
<dbReference type="Gene3D" id="3.10.50.40">
    <property type="match status" value="1"/>
</dbReference>
<dbReference type="PROSITE" id="PS50198">
    <property type="entry name" value="PPIC_PPIASE_2"/>
    <property type="match status" value="1"/>
</dbReference>